<evidence type="ECO:0000313" key="1">
    <source>
        <dbReference type="EMBL" id="TMP87104.1"/>
    </source>
</evidence>
<comment type="caution">
    <text evidence="1">The sequence shown here is derived from an EMBL/GenBank/DDBJ whole genome shotgun (WGS) entry which is preliminary data.</text>
</comment>
<dbReference type="PRINTS" id="PR00081">
    <property type="entry name" value="GDHRDH"/>
</dbReference>
<dbReference type="InterPro" id="IPR002347">
    <property type="entry name" value="SDR_fam"/>
</dbReference>
<evidence type="ECO:0000313" key="2">
    <source>
        <dbReference type="Proteomes" id="UP000305874"/>
    </source>
</evidence>
<dbReference type="STRING" id="151081.TW72_07710"/>
<dbReference type="EMBL" id="PNCG01000010">
    <property type="protein sequence ID" value="TMP87104.1"/>
    <property type="molecule type" value="Genomic_DNA"/>
</dbReference>
<accession>A0A5S3Z4B0</accession>
<dbReference type="PANTHER" id="PTHR45458">
    <property type="entry name" value="SHORT-CHAIN DEHYDROGENASE/REDUCTASE SDR"/>
    <property type="match status" value="1"/>
</dbReference>
<dbReference type="SUPFAM" id="SSF51735">
    <property type="entry name" value="NAD(P)-binding Rossmann-fold domains"/>
    <property type="match status" value="1"/>
</dbReference>
<dbReference type="InterPro" id="IPR052184">
    <property type="entry name" value="SDR_enzymes"/>
</dbReference>
<proteinExistence type="predicted"/>
<dbReference type="Pfam" id="PF00106">
    <property type="entry name" value="adh_short"/>
    <property type="match status" value="1"/>
</dbReference>
<dbReference type="AlphaFoldDB" id="A0A5S3Z4B0"/>
<dbReference type="PANTHER" id="PTHR45458:SF1">
    <property type="entry name" value="SHORT CHAIN DEHYDROGENASE"/>
    <property type="match status" value="1"/>
</dbReference>
<reference evidence="2" key="2">
    <citation type="submission" date="2019-06" db="EMBL/GenBank/DDBJ databases">
        <title>Co-occurence of chitin degradation, pigmentation and bioactivity in marine Pseudoalteromonas.</title>
        <authorList>
            <person name="Sonnenschein E.C."/>
            <person name="Bech P.K."/>
        </authorList>
    </citation>
    <scope>NUCLEOTIDE SEQUENCE [LARGE SCALE GENOMIC DNA]</scope>
    <source>
        <strain evidence="2">S2897</strain>
    </source>
</reference>
<dbReference type="Gene3D" id="3.40.50.720">
    <property type="entry name" value="NAD(P)-binding Rossmann-like Domain"/>
    <property type="match status" value="1"/>
</dbReference>
<evidence type="ECO:0008006" key="3">
    <source>
        <dbReference type="Google" id="ProtNLM"/>
    </source>
</evidence>
<protein>
    <recommendedName>
        <fullName evidence="3">Short-chain dehydrogenase</fullName>
    </recommendedName>
</protein>
<dbReference type="RefSeq" id="WP_138548308.1">
    <property type="nucleotide sequence ID" value="NZ_PNCG01000010.1"/>
</dbReference>
<sequence>MSQSQVMKQALIIGASSAIAKALIEELEQQQVEVTSVSRSQLERSPHYLVDYDDEAINEWVKELNGQRFDYIYICNGVLHGQGVAPEKSLSAFNEQQFSEVIRANTLVPMLWLKHTPVLVPRNEPSVVTVFSARVGSIGDNQLGGWYSYRASKAALNMLVKTASVEVRRTHKQVKFVLFHPGTTDTPLSKPFQKNVPEHKLFTPAFVAQRLRELTLETQDLPECGYFDWDKSAIQF</sequence>
<organism evidence="1 2">
    <name type="scientific">Pseudoalteromonas ruthenica</name>
    <dbReference type="NCBI Taxonomy" id="151081"/>
    <lineage>
        <taxon>Bacteria</taxon>
        <taxon>Pseudomonadati</taxon>
        <taxon>Pseudomonadota</taxon>
        <taxon>Gammaproteobacteria</taxon>
        <taxon>Alteromonadales</taxon>
        <taxon>Pseudoalteromonadaceae</taxon>
        <taxon>Pseudoalteromonas</taxon>
    </lineage>
</organism>
<reference evidence="1 2" key="1">
    <citation type="submission" date="2017-12" db="EMBL/GenBank/DDBJ databases">
        <authorList>
            <person name="Paulsen S."/>
            <person name="Gram L.K."/>
        </authorList>
    </citation>
    <scope>NUCLEOTIDE SEQUENCE [LARGE SCALE GENOMIC DNA]</scope>
    <source>
        <strain evidence="1 2">S2897</strain>
    </source>
</reference>
<dbReference type="GO" id="GO:0016616">
    <property type="term" value="F:oxidoreductase activity, acting on the CH-OH group of donors, NAD or NADP as acceptor"/>
    <property type="evidence" value="ECO:0007669"/>
    <property type="project" value="TreeGrafter"/>
</dbReference>
<name>A0A5S3Z4B0_9GAMM</name>
<gene>
    <name evidence="1" type="ORF">CWC05_11625</name>
</gene>
<dbReference type="InterPro" id="IPR036291">
    <property type="entry name" value="NAD(P)-bd_dom_sf"/>
</dbReference>
<dbReference type="Proteomes" id="UP000305874">
    <property type="component" value="Unassembled WGS sequence"/>
</dbReference>